<feature type="transmembrane region" description="Helical" evidence="1">
    <location>
        <begin position="25"/>
        <end position="43"/>
    </location>
</feature>
<name>A0ABM5TIA3_9ACTN</name>
<evidence type="ECO:0000313" key="2">
    <source>
        <dbReference type="EMBL" id="AKJ10696.1"/>
    </source>
</evidence>
<feature type="transmembrane region" description="Helical" evidence="1">
    <location>
        <begin position="63"/>
        <end position="83"/>
    </location>
</feature>
<keyword evidence="3" id="KW-1185">Reference proteome</keyword>
<keyword evidence="1" id="KW-1133">Transmembrane helix</keyword>
<gene>
    <name evidence="2" type="ORF">ABB07_11930</name>
</gene>
<organism evidence="2 3">
    <name type="scientific">Streptomyces incarnatus</name>
    <dbReference type="NCBI Taxonomy" id="665007"/>
    <lineage>
        <taxon>Bacteria</taxon>
        <taxon>Bacillati</taxon>
        <taxon>Actinomycetota</taxon>
        <taxon>Actinomycetes</taxon>
        <taxon>Kitasatosporales</taxon>
        <taxon>Streptomycetaceae</taxon>
        <taxon>Streptomyces</taxon>
    </lineage>
</organism>
<dbReference type="EMBL" id="CP011497">
    <property type="protein sequence ID" value="AKJ10696.1"/>
    <property type="molecule type" value="Genomic_DNA"/>
</dbReference>
<evidence type="ECO:0000313" key="3">
    <source>
        <dbReference type="Proteomes" id="UP000035366"/>
    </source>
</evidence>
<dbReference type="Proteomes" id="UP000035366">
    <property type="component" value="Chromosome"/>
</dbReference>
<protein>
    <recommendedName>
        <fullName evidence="4">Integral membrane protein</fullName>
    </recommendedName>
</protein>
<evidence type="ECO:0000256" key="1">
    <source>
        <dbReference type="SAM" id="Phobius"/>
    </source>
</evidence>
<keyword evidence="1" id="KW-0472">Membrane</keyword>
<dbReference type="RefSeq" id="WP_208898729.1">
    <property type="nucleotide sequence ID" value="NZ_CP011497.1"/>
</dbReference>
<proteinExistence type="predicted"/>
<accession>A0ABM5TIA3</accession>
<evidence type="ECO:0008006" key="4">
    <source>
        <dbReference type="Google" id="ProtNLM"/>
    </source>
</evidence>
<reference evidence="2 3" key="1">
    <citation type="journal article" date="2015" name="ISME J.">
        <title>Draft Genome Sequence of Streptomyces incarnatus NRRL8089, which Produces the Nucleoside Antibiotic Sinefungin.</title>
        <authorList>
            <person name="Oshima K."/>
            <person name="Hattori M."/>
            <person name="Shimizu H."/>
            <person name="Fukuda K."/>
            <person name="Nemoto M."/>
            <person name="Inagaki K."/>
            <person name="Tamura T."/>
        </authorList>
    </citation>
    <scope>NUCLEOTIDE SEQUENCE [LARGE SCALE GENOMIC DNA]</scope>
    <source>
        <strain evidence="2 3">NRRL 8089</strain>
    </source>
</reference>
<keyword evidence="1" id="KW-0812">Transmembrane</keyword>
<feature type="transmembrane region" description="Helical" evidence="1">
    <location>
        <begin position="99"/>
        <end position="123"/>
    </location>
</feature>
<sequence>MTPPPTPATTDQATASSPARRRTDLLVPVLTIASFGLLAAHFSFSSDTFQHCKYLGPSTRMYITAWAGPLCSVAAVALYAGLLRRAHSPGLVPGRGGRAWLATISATLALFLLFVQLLALYWVYAPDPAGGYGCSGLHLLAP</sequence>